<comment type="cofactor">
    <cofactor evidence="2">
        <name>Mg(2+)</name>
        <dbReference type="ChEBI" id="CHEBI:18420"/>
    </cofactor>
</comment>
<evidence type="ECO:0000313" key="10">
    <source>
        <dbReference type="Proteomes" id="UP000075883"/>
    </source>
</evidence>
<protein>
    <submittedName>
        <fullName evidence="9">Uncharacterized protein</fullName>
    </submittedName>
</protein>
<dbReference type="EMBL" id="AXCM01001604">
    <property type="status" value="NOT_ANNOTATED_CDS"/>
    <property type="molecule type" value="Genomic_DNA"/>
</dbReference>
<keyword evidence="10" id="KW-1185">Reference proteome</keyword>
<evidence type="ECO:0000256" key="1">
    <source>
        <dbReference type="ARBA" id="ARBA00001936"/>
    </source>
</evidence>
<evidence type="ECO:0000313" key="9">
    <source>
        <dbReference type="EnsemblMetazoa" id="ACUA011990-PA"/>
    </source>
</evidence>
<dbReference type="GO" id="GO:0046872">
    <property type="term" value="F:metal ion binding"/>
    <property type="evidence" value="ECO:0007669"/>
    <property type="project" value="UniProtKB-KW"/>
</dbReference>
<organism evidence="9 10">
    <name type="scientific">Anopheles culicifacies</name>
    <dbReference type="NCBI Taxonomy" id="139723"/>
    <lineage>
        <taxon>Eukaryota</taxon>
        <taxon>Metazoa</taxon>
        <taxon>Ecdysozoa</taxon>
        <taxon>Arthropoda</taxon>
        <taxon>Hexapoda</taxon>
        <taxon>Insecta</taxon>
        <taxon>Pterygota</taxon>
        <taxon>Neoptera</taxon>
        <taxon>Endopterygota</taxon>
        <taxon>Diptera</taxon>
        <taxon>Nematocera</taxon>
        <taxon>Culicoidea</taxon>
        <taxon>Culicidae</taxon>
        <taxon>Anophelinae</taxon>
        <taxon>Anopheles</taxon>
        <taxon>culicifacies species complex</taxon>
    </lineage>
</organism>
<dbReference type="Gene3D" id="3.30.460.10">
    <property type="entry name" value="Beta Polymerase, domain 2"/>
    <property type="match status" value="1"/>
</dbReference>
<accession>A0A182M8C7</accession>
<dbReference type="STRING" id="139723.A0A182M8C7"/>
<feature type="compositionally biased region" description="Basic and acidic residues" evidence="6">
    <location>
        <begin position="634"/>
        <end position="644"/>
    </location>
</feature>
<reference evidence="10" key="1">
    <citation type="submission" date="2013-09" db="EMBL/GenBank/DDBJ databases">
        <title>The Genome Sequence of Anopheles culicifacies species A.</title>
        <authorList>
            <consortium name="The Broad Institute Genomics Platform"/>
            <person name="Neafsey D.E."/>
            <person name="Besansky N."/>
            <person name="Howell P."/>
            <person name="Walton C."/>
            <person name="Young S.K."/>
            <person name="Zeng Q."/>
            <person name="Gargeya S."/>
            <person name="Fitzgerald M."/>
            <person name="Haas B."/>
            <person name="Abouelleil A."/>
            <person name="Allen A.W."/>
            <person name="Alvarado L."/>
            <person name="Arachchi H.M."/>
            <person name="Berlin A.M."/>
            <person name="Chapman S.B."/>
            <person name="Gainer-Dewar J."/>
            <person name="Goldberg J."/>
            <person name="Griggs A."/>
            <person name="Gujja S."/>
            <person name="Hansen M."/>
            <person name="Howarth C."/>
            <person name="Imamovic A."/>
            <person name="Ireland A."/>
            <person name="Larimer J."/>
            <person name="McCowan C."/>
            <person name="Murphy C."/>
            <person name="Pearson M."/>
            <person name="Poon T.W."/>
            <person name="Priest M."/>
            <person name="Roberts A."/>
            <person name="Saif S."/>
            <person name="Shea T."/>
            <person name="Sisk P."/>
            <person name="Sykes S."/>
            <person name="Wortman J."/>
            <person name="Nusbaum C."/>
            <person name="Birren B."/>
        </authorList>
    </citation>
    <scope>NUCLEOTIDE SEQUENCE [LARGE SCALE GENOMIC DNA]</scope>
    <source>
        <strain evidence="10">A-37</strain>
    </source>
</reference>
<evidence type="ECO:0000256" key="5">
    <source>
        <dbReference type="ARBA" id="ARBA00022842"/>
    </source>
</evidence>
<evidence type="ECO:0000256" key="4">
    <source>
        <dbReference type="ARBA" id="ARBA00022723"/>
    </source>
</evidence>
<evidence type="ECO:0000259" key="7">
    <source>
        <dbReference type="Pfam" id="PF03828"/>
    </source>
</evidence>
<evidence type="ECO:0000256" key="2">
    <source>
        <dbReference type="ARBA" id="ARBA00001946"/>
    </source>
</evidence>
<feature type="region of interest" description="Disordered" evidence="6">
    <location>
        <begin position="634"/>
        <end position="677"/>
    </location>
</feature>
<dbReference type="EnsemblMetazoa" id="ACUA011990-RA">
    <property type="protein sequence ID" value="ACUA011990-PA"/>
    <property type="gene ID" value="ACUA011990"/>
</dbReference>
<dbReference type="SUPFAM" id="SSF81631">
    <property type="entry name" value="PAP/OAS1 substrate-binding domain"/>
    <property type="match status" value="1"/>
</dbReference>
<dbReference type="Pfam" id="PF03828">
    <property type="entry name" value="PAP_assoc"/>
    <property type="match status" value="1"/>
</dbReference>
<dbReference type="GO" id="GO:0050265">
    <property type="term" value="F:RNA uridylyltransferase activity"/>
    <property type="evidence" value="ECO:0007669"/>
    <property type="project" value="TreeGrafter"/>
</dbReference>
<dbReference type="Proteomes" id="UP000075883">
    <property type="component" value="Unassembled WGS sequence"/>
</dbReference>
<keyword evidence="3" id="KW-0808">Transferase</keyword>
<dbReference type="VEuPathDB" id="VectorBase:ACUA011990"/>
<comment type="cofactor">
    <cofactor evidence="1">
        <name>Mn(2+)</name>
        <dbReference type="ChEBI" id="CHEBI:29035"/>
    </cofactor>
</comment>
<proteinExistence type="predicted"/>
<dbReference type="AlphaFoldDB" id="A0A182M8C7"/>
<keyword evidence="5" id="KW-0460">Magnesium</keyword>
<dbReference type="SUPFAM" id="SSF81301">
    <property type="entry name" value="Nucleotidyltransferase"/>
    <property type="match status" value="1"/>
</dbReference>
<keyword evidence="4" id="KW-0479">Metal-binding</keyword>
<dbReference type="GO" id="GO:0031123">
    <property type="term" value="P:RNA 3'-end processing"/>
    <property type="evidence" value="ECO:0007669"/>
    <property type="project" value="TreeGrafter"/>
</dbReference>
<dbReference type="PANTHER" id="PTHR12271">
    <property type="entry name" value="POLY A POLYMERASE CID PAP -RELATED"/>
    <property type="match status" value="1"/>
</dbReference>
<dbReference type="Pfam" id="PF22600">
    <property type="entry name" value="MTPAP-like_central"/>
    <property type="match status" value="1"/>
</dbReference>
<evidence type="ECO:0000259" key="8">
    <source>
        <dbReference type="Pfam" id="PF22600"/>
    </source>
</evidence>
<dbReference type="InterPro" id="IPR043519">
    <property type="entry name" value="NT_sf"/>
</dbReference>
<dbReference type="PANTHER" id="PTHR12271:SF138">
    <property type="entry name" value="GH05885P"/>
    <property type="match status" value="1"/>
</dbReference>
<sequence length="677" mass="76988">MEPCPSKLLEPVVQSLSTCTPDGEMSALIAALQPLPAEVELALNMVKDDLRRMLYLHNDQATIYEFGSVKSGLLLKDSDLDFYIHYAREKNERQDQMKLIHVIYSRMQKDHSFANMVKILGAKVPLLRAVHVRTNLQCDINFSNARGCYNSKFIHAIMKFDERIHQLTLIVKFWAQCAYILTPHKQMNSYCLIMMVIFYLQTRKLPVIPSIEDMQQGISRINFGPWNLGYPQEIRYKTWNVNTVRGLLTGFFKYYMEFDFAKNVISPFVGRLCSLVELQKKTVRELAPYYRAVEREDYPEFVGGPCISIQDPFELNVNVGKVLRMDALLDQMKLSLKHAYDHCQRLQGKEFSKLLIALFTDVQRCPKKPKQNVNPNAPTPSTSAAANPTTINPINGTVQPQSAGPSAGAPKNGCWYKCQLPPIENELYLVKQILQARDPECKVVITEERVKQLWLECMPDFIVDILRKLYMVKVEPIDTPAGVEPSGAKRTYQLTCERQVFIARKRISISNEADLKREIEISKSKWERNHALQFSTRADMVVVDGAIELRVPNDQPKNGPFRLFIDTCFLVHIRKCLRGYFMVMLAKTKEVACQPKSAAVPKPVDGPEMSRTVEKKAMNILPVQQNVSEGEAKPIENTVRDKMDSSPTLVPEGQSITADRESNSTTGMPIVSIVDES</sequence>
<name>A0A182M8C7_9DIPT</name>
<dbReference type="GO" id="GO:1990817">
    <property type="term" value="F:poly(A) RNA polymerase activity"/>
    <property type="evidence" value="ECO:0007669"/>
    <property type="project" value="UniProtKB-ARBA"/>
</dbReference>
<feature type="domain" description="PAP-associated" evidence="7">
    <location>
        <begin position="247"/>
        <end position="316"/>
    </location>
</feature>
<evidence type="ECO:0000256" key="3">
    <source>
        <dbReference type="ARBA" id="ARBA00022679"/>
    </source>
</evidence>
<feature type="compositionally biased region" description="Polar residues" evidence="6">
    <location>
        <begin position="394"/>
        <end position="404"/>
    </location>
</feature>
<feature type="domain" description="Poly(A) RNA polymerase mitochondrial-like central palm" evidence="8">
    <location>
        <begin position="24"/>
        <end position="157"/>
    </location>
</feature>
<evidence type="ECO:0000256" key="6">
    <source>
        <dbReference type="SAM" id="MobiDB-lite"/>
    </source>
</evidence>
<reference evidence="9" key="2">
    <citation type="submission" date="2020-05" db="UniProtKB">
        <authorList>
            <consortium name="EnsemblMetazoa"/>
        </authorList>
    </citation>
    <scope>IDENTIFICATION</scope>
    <source>
        <strain evidence="9">A-37</strain>
    </source>
</reference>
<dbReference type="CDD" id="cd05402">
    <property type="entry name" value="NT_PAP_TUTase"/>
    <property type="match status" value="1"/>
</dbReference>
<dbReference type="Gene3D" id="1.10.1410.10">
    <property type="match status" value="1"/>
</dbReference>
<feature type="compositionally biased region" description="Low complexity" evidence="6">
    <location>
        <begin position="374"/>
        <end position="393"/>
    </location>
</feature>
<dbReference type="InterPro" id="IPR002058">
    <property type="entry name" value="PAP_assoc"/>
</dbReference>
<dbReference type="InterPro" id="IPR054708">
    <property type="entry name" value="MTPAP-like_central"/>
</dbReference>
<feature type="region of interest" description="Disordered" evidence="6">
    <location>
        <begin position="368"/>
        <end position="405"/>
    </location>
</feature>